<accession>A0ABR9SAQ6</accession>
<keyword evidence="4" id="KW-1185">Reference proteome</keyword>
<dbReference type="Gene3D" id="3.40.50.2000">
    <property type="entry name" value="Glycogen Phosphorylase B"/>
    <property type="match status" value="2"/>
</dbReference>
<dbReference type="PANTHER" id="PTHR30160:SF1">
    <property type="entry name" value="LIPOPOLYSACCHARIDE 1,2-N-ACETYLGLUCOSAMINETRANSFERASE-RELATED"/>
    <property type="match status" value="1"/>
</dbReference>
<keyword evidence="2" id="KW-0808">Transferase</keyword>
<dbReference type="Proteomes" id="UP000715965">
    <property type="component" value="Unassembled WGS sequence"/>
</dbReference>
<name>A0ABR9SAQ6_9BURK</name>
<evidence type="ECO:0000313" key="4">
    <source>
        <dbReference type="Proteomes" id="UP000715965"/>
    </source>
</evidence>
<dbReference type="PANTHER" id="PTHR30160">
    <property type="entry name" value="TETRAACYLDISACCHARIDE 4'-KINASE-RELATED"/>
    <property type="match status" value="1"/>
</dbReference>
<dbReference type="Pfam" id="PF01075">
    <property type="entry name" value="Glyco_transf_9"/>
    <property type="match status" value="1"/>
</dbReference>
<dbReference type="EMBL" id="JADDOJ010000005">
    <property type="protein sequence ID" value="MBE7939428.1"/>
    <property type="molecule type" value="Genomic_DNA"/>
</dbReference>
<dbReference type="InterPro" id="IPR002201">
    <property type="entry name" value="Glyco_trans_9"/>
</dbReference>
<dbReference type="InterPro" id="IPR051199">
    <property type="entry name" value="LPS_LOS_Heptosyltrfase"/>
</dbReference>
<organism evidence="3 4">
    <name type="scientific">Ramlibacter aquaticus</name>
    <dbReference type="NCBI Taxonomy" id="2780094"/>
    <lineage>
        <taxon>Bacteria</taxon>
        <taxon>Pseudomonadati</taxon>
        <taxon>Pseudomonadota</taxon>
        <taxon>Betaproteobacteria</taxon>
        <taxon>Burkholderiales</taxon>
        <taxon>Comamonadaceae</taxon>
        <taxon>Ramlibacter</taxon>
    </lineage>
</organism>
<dbReference type="CDD" id="cd03789">
    <property type="entry name" value="GT9_LPS_heptosyltransferase"/>
    <property type="match status" value="1"/>
</dbReference>
<reference evidence="3 4" key="1">
    <citation type="submission" date="2020-10" db="EMBL/GenBank/DDBJ databases">
        <title>Draft genome of Ramlibacter aquaticus LMG 30558.</title>
        <authorList>
            <person name="Props R."/>
        </authorList>
    </citation>
    <scope>NUCLEOTIDE SEQUENCE [LARGE SCALE GENOMIC DNA]</scope>
    <source>
        <strain evidence="3 4">LMG 30558</strain>
    </source>
</reference>
<dbReference type="SUPFAM" id="SSF53756">
    <property type="entry name" value="UDP-Glycosyltransferase/glycogen phosphorylase"/>
    <property type="match status" value="1"/>
</dbReference>
<gene>
    <name evidence="3" type="ORF">IM725_02440</name>
</gene>
<protein>
    <submittedName>
        <fullName evidence="3">Glycosyltransferase family 9 protein</fullName>
    </submittedName>
</protein>
<evidence type="ECO:0000313" key="3">
    <source>
        <dbReference type="EMBL" id="MBE7939428.1"/>
    </source>
</evidence>
<sequence>MKVLLWKIGALGDVLMTTPLVRQLRRGWPQARIEYLVGQASRAAIEGNPQLDAVRSFDDATLFRTRPAGLPAIVRALRGYDAVFVLDKHWIFALLAGAAGAPLRIGFRRRAVDAMGLTRHVPYGALRHEVHAYLDLAEAAGLPVDRDDLALEFGGAVAADLAPGTTVLVNSGGANPHEDSSVRRMPDPLFAGLVQACAAQGPVAFLGSAAEAAYYERFAGPATTNLCGRTSIREAAGALRSAARVITTDTGLMHLAAAVNPRVLAVFGPTHPARKCPPGAQWVWRDALRYDAAYEVSGRVPRARFFETMQVEHILHAAGLIAPTHG</sequence>
<dbReference type="RefSeq" id="WP_193778976.1">
    <property type="nucleotide sequence ID" value="NZ_JADDOJ010000005.1"/>
</dbReference>
<evidence type="ECO:0000256" key="1">
    <source>
        <dbReference type="ARBA" id="ARBA00022676"/>
    </source>
</evidence>
<comment type="caution">
    <text evidence="3">The sequence shown here is derived from an EMBL/GenBank/DDBJ whole genome shotgun (WGS) entry which is preliminary data.</text>
</comment>
<evidence type="ECO:0000256" key="2">
    <source>
        <dbReference type="ARBA" id="ARBA00022679"/>
    </source>
</evidence>
<keyword evidence="1" id="KW-0328">Glycosyltransferase</keyword>
<proteinExistence type="predicted"/>